<evidence type="ECO:0000256" key="11">
    <source>
        <dbReference type="RuleBase" id="RU000456"/>
    </source>
</evidence>
<dbReference type="Gene3D" id="2.60.40.420">
    <property type="entry name" value="Cupredoxins - blue copper proteins"/>
    <property type="match status" value="1"/>
</dbReference>
<dbReference type="STRING" id="760192.Halhy_4875"/>
<dbReference type="InterPro" id="IPR006665">
    <property type="entry name" value="OmpA-like"/>
</dbReference>
<evidence type="ECO:0000256" key="8">
    <source>
        <dbReference type="ARBA" id="ARBA00022989"/>
    </source>
</evidence>
<sequence>MTALLVFLSLILIAVIAIQIGKVTELAAKIRGEEEMQEIINGRQGIYMFVFMIAFLVLTAYTGALYKNYYLGYGPMTAASAHGGKIDAMFNVTLIICGIVFVITQILLFYYAWKYSGRRNAKARFISHDNKLEIIWTMIPAIVMAFLVVRGLDAWNEIMADIQPGEDYMEIEATGFQFGWALRYPGPDGKLGTKNFRLISGANPLGQDWTDEKNVDDFHADELVLPKGKKIRVRITSKDVLHNFYLPHFRVKMDAIPGIPTYFVFEPQKTNEEFREQLRNYPEYQVPSDPKDPNSKPKWEAFDYELACAELCGNSHFAMRKTVRIVEPDAYEMWAAQQKSYYLSNIRFKDEDPNKEKLFSSEIETRKEEFIEALDTALTTAKKTVQFSYVTFATGSEKLTGVSRYELDNLVEAMKEKKGLKIQLAGHTDDIGEDAQNLALSQKRADAVMKYLVSKGVDASRLSAKGFGESQPVAANDSDDNRAQNRRTEFRVVGQ</sequence>
<dbReference type="Gene3D" id="3.30.1330.60">
    <property type="entry name" value="OmpA-like domain"/>
    <property type="match status" value="1"/>
</dbReference>
<dbReference type="SUPFAM" id="SSF103088">
    <property type="entry name" value="OmpA-like"/>
    <property type="match status" value="1"/>
</dbReference>
<evidence type="ECO:0000256" key="9">
    <source>
        <dbReference type="ARBA" id="ARBA00023136"/>
    </source>
</evidence>
<evidence type="ECO:0000256" key="12">
    <source>
        <dbReference type="RuleBase" id="RU004024"/>
    </source>
</evidence>
<keyword evidence="7 11" id="KW-0249">Electron transport</keyword>
<comment type="function">
    <text evidence="12">Subunits I and II form the functional core of the enzyme complex. Electrons originating in cytochrome c are transferred via heme a and Cu(A) to the binuclear center formed by heme a3 and Cu(B).</text>
</comment>
<evidence type="ECO:0000256" key="10">
    <source>
        <dbReference type="PROSITE-ProRule" id="PRU00473"/>
    </source>
</evidence>
<dbReference type="Pfam" id="PF00116">
    <property type="entry name" value="COX2"/>
    <property type="match status" value="1"/>
</dbReference>
<dbReference type="SUPFAM" id="SSF49503">
    <property type="entry name" value="Cupredoxins"/>
    <property type="match status" value="1"/>
</dbReference>
<evidence type="ECO:0000256" key="5">
    <source>
        <dbReference type="ARBA" id="ARBA00022692"/>
    </source>
</evidence>
<reference key="2">
    <citation type="submission" date="2011-04" db="EMBL/GenBank/DDBJ databases">
        <title>Complete sequence of chromosome of Haliscomenobacter hydrossis DSM 1100.</title>
        <authorList>
            <consortium name="US DOE Joint Genome Institute (JGI-PGF)"/>
            <person name="Lucas S."/>
            <person name="Han J."/>
            <person name="Lapidus A."/>
            <person name="Bruce D."/>
            <person name="Goodwin L."/>
            <person name="Pitluck S."/>
            <person name="Peters L."/>
            <person name="Kyrpides N."/>
            <person name="Mavromatis K."/>
            <person name="Ivanova N."/>
            <person name="Ovchinnikova G."/>
            <person name="Pagani I."/>
            <person name="Daligault H."/>
            <person name="Detter J.C."/>
            <person name="Han C."/>
            <person name="Land M."/>
            <person name="Hauser L."/>
            <person name="Markowitz V."/>
            <person name="Cheng J.-F."/>
            <person name="Hugenholtz P."/>
            <person name="Woyke T."/>
            <person name="Wu D."/>
            <person name="Verbarg S."/>
            <person name="Frueling A."/>
            <person name="Brambilla E."/>
            <person name="Klenk H.-P."/>
            <person name="Eisen J.A."/>
        </authorList>
    </citation>
    <scope>NUCLEOTIDE SEQUENCE</scope>
    <source>
        <strain>DSM 1100</strain>
    </source>
</reference>
<keyword evidence="9 10" id="KW-0472">Membrane</keyword>
<comment type="similarity">
    <text evidence="2 11">Belongs to the cytochrome c oxidase subunit 2 family.</text>
</comment>
<keyword evidence="19" id="KW-1185">Reference proteome</keyword>
<evidence type="ECO:0000256" key="6">
    <source>
        <dbReference type="ARBA" id="ARBA00022967"/>
    </source>
</evidence>
<dbReference type="GO" id="GO:0005507">
    <property type="term" value="F:copper ion binding"/>
    <property type="evidence" value="ECO:0007669"/>
    <property type="project" value="InterPro"/>
</dbReference>
<dbReference type="PROSITE" id="PS50999">
    <property type="entry name" value="COX2_TM"/>
    <property type="match status" value="1"/>
</dbReference>
<dbReference type="Pfam" id="PF02790">
    <property type="entry name" value="COX2_TM"/>
    <property type="match status" value="1"/>
</dbReference>
<dbReference type="PROSITE" id="PS51123">
    <property type="entry name" value="OMPA_2"/>
    <property type="match status" value="1"/>
</dbReference>
<feature type="transmembrane region" description="Helical" evidence="14">
    <location>
        <begin position="45"/>
        <end position="66"/>
    </location>
</feature>
<dbReference type="KEGG" id="hhy:Halhy_4875"/>
<feature type="transmembrane region" description="Helical" evidence="14">
    <location>
        <begin position="134"/>
        <end position="152"/>
    </location>
</feature>
<dbReference type="GO" id="GO:0042773">
    <property type="term" value="P:ATP synthesis coupled electron transport"/>
    <property type="evidence" value="ECO:0007669"/>
    <property type="project" value="TreeGrafter"/>
</dbReference>
<dbReference type="GO" id="GO:0004129">
    <property type="term" value="F:cytochrome-c oxidase activity"/>
    <property type="evidence" value="ECO:0007669"/>
    <property type="project" value="UniProtKB-EC"/>
</dbReference>
<feature type="transmembrane region" description="Helical" evidence="14">
    <location>
        <begin position="6"/>
        <end position="24"/>
    </location>
</feature>
<keyword evidence="4 11" id="KW-0679">Respiratory chain</keyword>
<dbReference type="InterPro" id="IPR036737">
    <property type="entry name" value="OmpA-like_sf"/>
</dbReference>
<dbReference type="CDD" id="cd07185">
    <property type="entry name" value="OmpA_C-like"/>
    <property type="match status" value="1"/>
</dbReference>
<accession>F4KZ18</accession>
<feature type="region of interest" description="Disordered" evidence="13">
    <location>
        <begin position="468"/>
        <end position="495"/>
    </location>
</feature>
<dbReference type="InterPro" id="IPR006664">
    <property type="entry name" value="OMP_bac"/>
</dbReference>
<dbReference type="Proteomes" id="UP000008461">
    <property type="component" value="Chromosome"/>
</dbReference>
<evidence type="ECO:0000256" key="1">
    <source>
        <dbReference type="ARBA" id="ARBA00004141"/>
    </source>
</evidence>
<evidence type="ECO:0000259" key="16">
    <source>
        <dbReference type="PROSITE" id="PS50999"/>
    </source>
</evidence>
<keyword evidence="3 11" id="KW-0813">Transport</keyword>
<feature type="domain" description="Cytochrome oxidase subunit II transmembrane region profile" evidence="16">
    <location>
        <begin position="67"/>
        <end position="162"/>
    </location>
</feature>
<protein>
    <recommendedName>
        <fullName evidence="12">Cytochrome c oxidase subunit 2</fullName>
        <ecNumber evidence="12">7.1.1.9</ecNumber>
    </recommendedName>
</protein>
<dbReference type="InterPro" id="IPR045187">
    <property type="entry name" value="CcO_II"/>
</dbReference>
<evidence type="ECO:0000313" key="19">
    <source>
        <dbReference type="Proteomes" id="UP000008461"/>
    </source>
</evidence>
<organism evidence="18 19">
    <name type="scientific">Haliscomenobacter hydrossis (strain ATCC 27775 / DSM 1100 / LMG 10767 / O)</name>
    <dbReference type="NCBI Taxonomy" id="760192"/>
    <lineage>
        <taxon>Bacteria</taxon>
        <taxon>Pseudomonadati</taxon>
        <taxon>Bacteroidota</taxon>
        <taxon>Saprospiria</taxon>
        <taxon>Saprospirales</taxon>
        <taxon>Haliscomenobacteraceae</taxon>
        <taxon>Haliscomenobacter</taxon>
    </lineage>
</organism>
<evidence type="ECO:0000256" key="7">
    <source>
        <dbReference type="ARBA" id="ARBA00022982"/>
    </source>
</evidence>
<dbReference type="AlphaFoldDB" id="F4KZ18"/>
<evidence type="ECO:0000256" key="3">
    <source>
        <dbReference type="ARBA" id="ARBA00022448"/>
    </source>
</evidence>
<dbReference type="PRINTS" id="PR01166">
    <property type="entry name" value="CYCOXIDASEII"/>
</dbReference>
<dbReference type="eggNOG" id="COG1622">
    <property type="taxonomic scope" value="Bacteria"/>
</dbReference>
<dbReference type="EC" id="7.1.1.9" evidence="12"/>
<dbReference type="GO" id="GO:0005886">
    <property type="term" value="C:plasma membrane"/>
    <property type="evidence" value="ECO:0007669"/>
    <property type="project" value="UniProtKB-SubCell"/>
</dbReference>
<dbReference type="PRINTS" id="PR01021">
    <property type="entry name" value="OMPADOMAIN"/>
</dbReference>
<dbReference type="InterPro" id="IPR036257">
    <property type="entry name" value="Cyt_c_oxidase_su2_TM_sf"/>
</dbReference>
<evidence type="ECO:0000259" key="17">
    <source>
        <dbReference type="PROSITE" id="PS51123"/>
    </source>
</evidence>
<comment type="subcellular location">
    <subcellularLocation>
        <location evidence="11">Cell membrane</location>
        <topology evidence="11">Multi-pass membrane protein</topology>
    </subcellularLocation>
    <subcellularLocation>
        <location evidence="1">Membrane</location>
        <topology evidence="1">Multi-pass membrane protein</topology>
    </subcellularLocation>
</comment>
<dbReference type="InterPro" id="IPR008972">
    <property type="entry name" value="Cupredoxin"/>
</dbReference>
<feature type="transmembrane region" description="Helical" evidence="14">
    <location>
        <begin position="88"/>
        <end position="113"/>
    </location>
</feature>
<feature type="domain" description="OmpA-like" evidence="17">
    <location>
        <begin position="379"/>
        <end position="495"/>
    </location>
</feature>
<name>F4KZ18_HALH1</name>
<evidence type="ECO:0000256" key="4">
    <source>
        <dbReference type="ARBA" id="ARBA00022660"/>
    </source>
</evidence>
<evidence type="ECO:0000313" key="18">
    <source>
        <dbReference type="EMBL" id="AEE52705.1"/>
    </source>
</evidence>
<feature type="compositionally biased region" description="Basic and acidic residues" evidence="13">
    <location>
        <begin position="479"/>
        <end position="495"/>
    </location>
</feature>
<comment type="cofactor">
    <cofactor evidence="12">
        <name>Cu cation</name>
        <dbReference type="ChEBI" id="CHEBI:23378"/>
    </cofactor>
    <text evidence="12">Binds a copper A center.</text>
</comment>
<evidence type="ECO:0000256" key="13">
    <source>
        <dbReference type="SAM" id="MobiDB-lite"/>
    </source>
</evidence>
<dbReference type="PROSITE" id="PS50857">
    <property type="entry name" value="COX2_CUA"/>
    <property type="match status" value="1"/>
</dbReference>
<proteinExistence type="inferred from homology"/>
<dbReference type="SUPFAM" id="SSF81464">
    <property type="entry name" value="Cytochrome c oxidase subunit II-like, transmembrane region"/>
    <property type="match status" value="1"/>
</dbReference>
<dbReference type="EMBL" id="CP002691">
    <property type="protein sequence ID" value="AEE52705.1"/>
    <property type="molecule type" value="Genomic_DNA"/>
</dbReference>
<keyword evidence="6" id="KW-1278">Translocase</keyword>
<dbReference type="OrthoDB" id="9781261at2"/>
<dbReference type="RefSeq" id="WP_013767242.1">
    <property type="nucleotide sequence ID" value="NC_015510.1"/>
</dbReference>
<dbReference type="InterPro" id="IPR002429">
    <property type="entry name" value="CcO_II-like_C"/>
</dbReference>
<keyword evidence="8 14" id="KW-1133">Transmembrane helix</keyword>
<evidence type="ECO:0000256" key="2">
    <source>
        <dbReference type="ARBA" id="ARBA00007866"/>
    </source>
</evidence>
<keyword evidence="12" id="KW-0186">Copper</keyword>
<dbReference type="PANTHER" id="PTHR22888">
    <property type="entry name" value="CYTOCHROME C OXIDASE, SUBUNIT II"/>
    <property type="match status" value="1"/>
</dbReference>
<dbReference type="Gene3D" id="1.10.287.90">
    <property type="match status" value="1"/>
</dbReference>
<keyword evidence="5 11" id="KW-0812">Transmembrane</keyword>
<evidence type="ECO:0000256" key="14">
    <source>
        <dbReference type="SAM" id="Phobius"/>
    </source>
</evidence>
<dbReference type="PANTHER" id="PTHR22888:SF9">
    <property type="entry name" value="CYTOCHROME C OXIDASE SUBUNIT 2"/>
    <property type="match status" value="1"/>
</dbReference>
<dbReference type="eggNOG" id="COG2885">
    <property type="taxonomic scope" value="Bacteria"/>
</dbReference>
<feature type="domain" description="Cytochrome oxidase subunit II copper A binding" evidence="15">
    <location>
        <begin position="166"/>
        <end position="337"/>
    </location>
</feature>
<comment type="catalytic activity">
    <reaction evidence="12">
        <text>4 Fe(II)-[cytochrome c] + O2 + 8 H(+)(in) = 4 Fe(III)-[cytochrome c] + 2 H2O + 4 H(+)(out)</text>
        <dbReference type="Rhea" id="RHEA:11436"/>
        <dbReference type="Rhea" id="RHEA-COMP:10350"/>
        <dbReference type="Rhea" id="RHEA-COMP:14399"/>
        <dbReference type="ChEBI" id="CHEBI:15377"/>
        <dbReference type="ChEBI" id="CHEBI:15378"/>
        <dbReference type="ChEBI" id="CHEBI:15379"/>
        <dbReference type="ChEBI" id="CHEBI:29033"/>
        <dbReference type="ChEBI" id="CHEBI:29034"/>
        <dbReference type="EC" id="7.1.1.9"/>
    </reaction>
</comment>
<dbReference type="InterPro" id="IPR011759">
    <property type="entry name" value="Cyt_c_oxidase_su2_TM_dom"/>
</dbReference>
<gene>
    <name evidence="18" type="ordered locus">Halhy_4875</name>
</gene>
<dbReference type="HOGENOM" id="CLU_036876_4_1_10"/>
<keyword evidence="12" id="KW-0479">Metal-binding</keyword>
<evidence type="ECO:0000259" key="15">
    <source>
        <dbReference type="PROSITE" id="PS50857"/>
    </source>
</evidence>
<dbReference type="Pfam" id="PF00691">
    <property type="entry name" value="OmpA"/>
    <property type="match status" value="1"/>
</dbReference>
<reference evidence="18 19" key="1">
    <citation type="journal article" date="2011" name="Stand. Genomic Sci.">
        <title>Complete genome sequence of Haliscomenobacter hydrossis type strain (O).</title>
        <authorList>
            <consortium name="US DOE Joint Genome Institute (JGI-PGF)"/>
            <person name="Daligault H."/>
            <person name="Lapidus A."/>
            <person name="Zeytun A."/>
            <person name="Nolan M."/>
            <person name="Lucas S."/>
            <person name="Del Rio T.G."/>
            <person name="Tice H."/>
            <person name="Cheng J.F."/>
            <person name="Tapia R."/>
            <person name="Han C."/>
            <person name="Goodwin L."/>
            <person name="Pitluck S."/>
            <person name="Liolios K."/>
            <person name="Pagani I."/>
            <person name="Ivanova N."/>
            <person name="Huntemann M."/>
            <person name="Mavromatis K."/>
            <person name="Mikhailova N."/>
            <person name="Pati A."/>
            <person name="Chen A."/>
            <person name="Palaniappan K."/>
            <person name="Land M."/>
            <person name="Hauser L."/>
            <person name="Brambilla E.M."/>
            <person name="Rohde M."/>
            <person name="Verbarg S."/>
            <person name="Goker M."/>
            <person name="Bristow J."/>
            <person name="Eisen J.A."/>
            <person name="Markowitz V."/>
            <person name="Hugenholtz P."/>
            <person name="Kyrpides N.C."/>
            <person name="Klenk H.P."/>
            <person name="Woyke T."/>
        </authorList>
    </citation>
    <scope>NUCLEOTIDE SEQUENCE [LARGE SCALE GENOMIC DNA]</scope>
    <source>
        <strain evidence="19">ATCC 27775 / DSM 1100 / LMG 10767 / O</strain>
    </source>
</reference>